<name>A0A7X1AWY4_9BACT</name>
<accession>A0A7X1AWY4</accession>
<sequence>MKYYPPVLVVLRLAAVVIILFYLYRLFDTWLTLSPGVGAVRSDIGSLVRFQRDQTMMKSLITAVAGAVLYGVAPYLARLIVLGAETNRSEDANR</sequence>
<keyword evidence="1" id="KW-0472">Membrane</keyword>
<keyword evidence="1" id="KW-0812">Transmembrane</keyword>
<feature type="transmembrane region" description="Helical" evidence="1">
    <location>
        <begin position="6"/>
        <end position="24"/>
    </location>
</feature>
<comment type="caution">
    <text evidence="2">The sequence shown here is derived from an EMBL/GenBank/DDBJ whole genome shotgun (WGS) entry which is preliminary data.</text>
</comment>
<gene>
    <name evidence="2" type="ORF">H5P30_06420</name>
</gene>
<keyword evidence="3" id="KW-1185">Reference proteome</keyword>
<dbReference type="RefSeq" id="WP_185692124.1">
    <property type="nucleotide sequence ID" value="NZ_JACHVA010000053.1"/>
</dbReference>
<proteinExistence type="predicted"/>
<dbReference type="EMBL" id="JACHVA010000053">
    <property type="protein sequence ID" value="MBC2601409.1"/>
    <property type="molecule type" value="Genomic_DNA"/>
</dbReference>
<reference evidence="2 3" key="1">
    <citation type="submission" date="2020-07" db="EMBL/GenBank/DDBJ databases">
        <authorList>
            <person name="Feng X."/>
        </authorList>
    </citation>
    <scope>NUCLEOTIDE SEQUENCE [LARGE SCALE GENOMIC DNA]</scope>
    <source>
        <strain evidence="2 3">JCM14086</strain>
    </source>
</reference>
<dbReference type="AlphaFoldDB" id="A0A7X1AWY4"/>
<feature type="transmembrane region" description="Helical" evidence="1">
    <location>
        <begin position="59"/>
        <end position="77"/>
    </location>
</feature>
<evidence type="ECO:0000313" key="3">
    <source>
        <dbReference type="Proteomes" id="UP000525652"/>
    </source>
</evidence>
<evidence type="ECO:0000256" key="1">
    <source>
        <dbReference type="SAM" id="Phobius"/>
    </source>
</evidence>
<organism evidence="2 3">
    <name type="scientific">Puniceicoccus vermicola</name>
    <dbReference type="NCBI Taxonomy" id="388746"/>
    <lineage>
        <taxon>Bacteria</taxon>
        <taxon>Pseudomonadati</taxon>
        <taxon>Verrucomicrobiota</taxon>
        <taxon>Opitutia</taxon>
        <taxon>Puniceicoccales</taxon>
        <taxon>Puniceicoccaceae</taxon>
        <taxon>Puniceicoccus</taxon>
    </lineage>
</organism>
<dbReference type="Proteomes" id="UP000525652">
    <property type="component" value="Unassembled WGS sequence"/>
</dbReference>
<evidence type="ECO:0000313" key="2">
    <source>
        <dbReference type="EMBL" id="MBC2601409.1"/>
    </source>
</evidence>
<keyword evidence="1" id="KW-1133">Transmembrane helix</keyword>
<protein>
    <submittedName>
        <fullName evidence="2">Uncharacterized protein</fullName>
    </submittedName>
</protein>